<keyword evidence="1" id="KW-0472">Membrane</keyword>
<evidence type="ECO:0000313" key="2">
    <source>
        <dbReference type="EMBL" id="KPA85984.1"/>
    </source>
</evidence>
<organism evidence="2 3">
    <name type="scientific">Leptomonas pyrrhocoris</name>
    <name type="common">Firebug parasite</name>
    <dbReference type="NCBI Taxonomy" id="157538"/>
    <lineage>
        <taxon>Eukaryota</taxon>
        <taxon>Discoba</taxon>
        <taxon>Euglenozoa</taxon>
        <taxon>Kinetoplastea</taxon>
        <taxon>Metakinetoplastina</taxon>
        <taxon>Trypanosomatida</taxon>
        <taxon>Trypanosomatidae</taxon>
        <taxon>Leishmaniinae</taxon>
        <taxon>Leptomonas</taxon>
    </lineage>
</organism>
<name>A0A0N0VHW7_LEPPY</name>
<keyword evidence="1" id="KW-1133">Transmembrane helix</keyword>
<feature type="transmembrane region" description="Helical" evidence="1">
    <location>
        <begin position="21"/>
        <end position="42"/>
    </location>
</feature>
<feature type="transmembrane region" description="Helical" evidence="1">
    <location>
        <begin position="62"/>
        <end position="89"/>
    </location>
</feature>
<keyword evidence="3" id="KW-1185">Reference proteome</keyword>
<dbReference type="EMBL" id="LGTL01000001">
    <property type="protein sequence ID" value="KPA85984.1"/>
    <property type="molecule type" value="Genomic_DNA"/>
</dbReference>
<evidence type="ECO:0000256" key="1">
    <source>
        <dbReference type="SAM" id="Phobius"/>
    </source>
</evidence>
<proteinExistence type="predicted"/>
<accession>A0A0N0VHW7</accession>
<dbReference type="Proteomes" id="UP000037923">
    <property type="component" value="Unassembled WGS sequence"/>
</dbReference>
<sequence>MFQWNCRLACSKVFLSLHSRTVFPFFLFSPQISGFLSFRIIVCKTADLAVFHEEKTRQFHFFISHVCGVCVCVMCVGCGLFSLMFVFFASSSASHACQRQELVSGMGCGVFKWKKGKACCLRTYRFSVCLFSTSNITRNGHLFLFSFTVTTNHHLKATVLFFSLLCLVSFSPFPRSSFFCLIVFSPLRQDSMVRCFSFCFSLLFALCTPSATLRGGRRH</sequence>
<feature type="transmembrane region" description="Helical" evidence="1">
    <location>
        <begin position="159"/>
        <end position="185"/>
    </location>
</feature>
<dbReference type="GeneID" id="26900573"/>
<reference evidence="2 3" key="1">
    <citation type="submission" date="2015-07" db="EMBL/GenBank/DDBJ databases">
        <title>High-quality genome of monoxenous trypanosomatid Leptomonas pyrrhocoris.</title>
        <authorList>
            <person name="Flegontov P."/>
            <person name="Butenko A."/>
            <person name="Firsov S."/>
            <person name="Vlcek C."/>
            <person name="Logacheva M.D."/>
            <person name="Field M."/>
            <person name="Filatov D."/>
            <person name="Flegontova O."/>
            <person name="Gerasimov E."/>
            <person name="Jackson A.P."/>
            <person name="Kelly S."/>
            <person name="Opperdoes F."/>
            <person name="O'Reilly A."/>
            <person name="Votypka J."/>
            <person name="Yurchenko V."/>
            <person name="Lukes J."/>
        </authorList>
    </citation>
    <scope>NUCLEOTIDE SEQUENCE [LARGE SCALE GENOMIC DNA]</scope>
    <source>
        <strain evidence="2">H10</strain>
    </source>
</reference>
<feature type="transmembrane region" description="Helical" evidence="1">
    <location>
        <begin position="191"/>
        <end position="213"/>
    </location>
</feature>
<dbReference type="RefSeq" id="XP_015664423.1">
    <property type="nucleotide sequence ID" value="XM_015796415.1"/>
</dbReference>
<comment type="caution">
    <text evidence="2">The sequence shown here is derived from an EMBL/GenBank/DDBJ whole genome shotgun (WGS) entry which is preliminary data.</text>
</comment>
<dbReference type="VEuPathDB" id="TriTrypDB:LpyrH10_01_2750"/>
<evidence type="ECO:0000313" key="3">
    <source>
        <dbReference type="Proteomes" id="UP000037923"/>
    </source>
</evidence>
<protein>
    <submittedName>
        <fullName evidence="2">Uncharacterized protein</fullName>
    </submittedName>
</protein>
<gene>
    <name evidence="2" type="ORF">ABB37_00275</name>
</gene>
<dbReference type="AlphaFoldDB" id="A0A0N0VHW7"/>
<keyword evidence="1" id="KW-0812">Transmembrane</keyword>